<reference evidence="2 3" key="1">
    <citation type="submission" date="2014-07" db="EMBL/GenBank/DDBJ databases">
        <title>Draft Genome Sequences of Environmental Pseudomonas syringae strains.</title>
        <authorList>
            <person name="Baltrus D.A."/>
            <person name="Berge O."/>
            <person name="Morris C."/>
        </authorList>
    </citation>
    <scope>NUCLEOTIDE SEQUENCE [LARGE SCALE GENOMIC DNA]</scope>
    <source>
        <strain evidence="2 3">CEB003</strain>
    </source>
</reference>
<dbReference type="PATRIC" id="fig|317.174.peg.6319"/>
<dbReference type="RefSeq" id="WP_047579922.1">
    <property type="nucleotide sequence ID" value="NZ_JPQT01000183.1"/>
</dbReference>
<organism evidence="2 3">
    <name type="scientific">Pseudomonas syringae</name>
    <dbReference type="NCBI Taxonomy" id="317"/>
    <lineage>
        <taxon>Bacteria</taxon>
        <taxon>Pseudomonadati</taxon>
        <taxon>Pseudomonadota</taxon>
        <taxon>Gammaproteobacteria</taxon>
        <taxon>Pseudomonadales</taxon>
        <taxon>Pseudomonadaceae</taxon>
        <taxon>Pseudomonas</taxon>
    </lineage>
</organism>
<gene>
    <name evidence="2" type="ORF">IV02_30975</name>
</gene>
<comment type="caution">
    <text evidence="2">The sequence shown here is derived from an EMBL/GenBank/DDBJ whole genome shotgun (WGS) entry which is preliminary data.</text>
</comment>
<keyword evidence="1" id="KW-0732">Signal</keyword>
<evidence type="ECO:0000313" key="2">
    <source>
        <dbReference type="EMBL" id="KFE43877.1"/>
    </source>
</evidence>
<accession>A0A085UL14</accession>
<name>A0A085UL14_PSESX</name>
<dbReference type="EMBL" id="JPQT01000183">
    <property type="protein sequence ID" value="KFE43877.1"/>
    <property type="molecule type" value="Genomic_DNA"/>
</dbReference>
<feature type="chain" id="PRO_5001798143" description="Secreted protein" evidence="1">
    <location>
        <begin position="25"/>
        <end position="86"/>
    </location>
</feature>
<dbReference type="AlphaFoldDB" id="A0A085UL14"/>
<sequence>MFSKKAKILSAFLIFTVTPTLSWAGTFDCAVYDKKINNGLGPDARQGDVPVEAATLAKAVKQTRIDYPAWKNAKRYQIECRASEEG</sequence>
<evidence type="ECO:0008006" key="4">
    <source>
        <dbReference type="Google" id="ProtNLM"/>
    </source>
</evidence>
<proteinExistence type="predicted"/>
<evidence type="ECO:0000256" key="1">
    <source>
        <dbReference type="SAM" id="SignalP"/>
    </source>
</evidence>
<feature type="signal peptide" evidence="1">
    <location>
        <begin position="1"/>
        <end position="24"/>
    </location>
</feature>
<evidence type="ECO:0000313" key="3">
    <source>
        <dbReference type="Proteomes" id="UP000028643"/>
    </source>
</evidence>
<protein>
    <recommendedName>
        <fullName evidence="4">Secreted protein</fullName>
    </recommendedName>
</protein>
<dbReference type="Proteomes" id="UP000028643">
    <property type="component" value="Unassembled WGS sequence"/>
</dbReference>